<name>A0A7C5U764_CALS0</name>
<dbReference type="AlphaFoldDB" id="A0A7C5U764"/>
<reference evidence="2" key="1">
    <citation type="journal article" date="2020" name="mSystems">
        <title>Genome- and Community-Level Interaction Insights into Carbon Utilization and Element Cycling Functions of Hydrothermarchaeota in Hydrothermal Sediment.</title>
        <authorList>
            <person name="Zhou Z."/>
            <person name="Liu Y."/>
            <person name="Xu W."/>
            <person name="Pan J."/>
            <person name="Luo Z.H."/>
            <person name="Li M."/>
        </authorList>
    </citation>
    <scope>NUCLEOTIDE SEQUENCE [LARGE SCALE GENOMIC DNA]</scope>
    <source>
        <strain evidence="2">SpSt-1084</strain>
    </source>
</reference>
<gene>
    <name evidence="2" type="ORF">ENM42_02435</name>
</gene>
<dbReference type="PROSITE" id="PS50983">
    <property type="entry name" value="FE_B12_PBP"/>
    <property type="match status" value="1"/>
</dbReference>
<dbReference type="PANTHER" id="PTHR42860:SF1">
    <property type="entry name" value="VITAMIN B12-BINDING PROTEIN"/>
    <property type="match status" value="1"/>
</dbReference>
<organism evidence="2">
    <name type="scientific">Caldiarchaeum subterraneum</name>
    <dbReference type="NCBI Taxonomy" id="311458"/>
    <lineage>
        <taxon>Archaea</taxon>
        <taxon>Nitrososphaerota</taxon>
        <taxon>Candidatus Caldarchaeales</taxon>
        <taxon>Candidatus Caldarchaeaceae</taxon>
        <taxon>Candidatus Caldarchaeum</taxon>
    </lineage>
</organism>
<evidence type="ECO:0000313" key="2">
    <source>
        <dbReference type="EMBL" id="HHR40667.1"/>
    </source>
</evidence>
<sequence>MRVVSLVPSVTDILVELGAVDEIVAVSYACSLKSKPVVVKPVIKTEDLPPDEIDRRVSEASRRGESLYSLDVERIKSLRPDVVFAQDVCDVCAITSSRVSISLHGIAPVIGVHPKSVDEVLEDILVIGKFVGRLNEARELLGKIKEKIDFVRTRAEGLPKIKSAFLEWLFPLFCSGHWVPELVEIAGGVDIGVKGSHSRRITFDELALFQSSKIIAGPCGYGLDKVMKELTIFVKHPILKTLEAYVRNEIYAVDADTYFSRHGPRIGDAALIIGEIIHPETFRGYAPPDSFKKW</sequence>
<dbReference type="SUPFAM" id="SSF53807">
    <property type="entry name" value="Helical backbone' metal receptor"/>
    <property type="match status" value="1"/>
</dbReference>
<dbReference type="Pfam" id="PF01497">
    <property type="entry name" value="Peripla_BP_2"/>
    <property type="match status" value="1"/>
</dbReference>
<protein>
    <recommendedName>
        <fullName evidence="1">Fe/B12 periplasmic-binding domain-containing protein</fullName>
    </recommendedName>
</protein>
<dbReference type="InterPro" id="IPR002491">
    <property type="entry name" value="ABC_transptr_periplasmic_BD"/>
</dbReference>
<dbReference type="EMBL" id="DRXS01000133">
    <property type="protein sequence ID" value="HHR40667.1"/>
    <property type="molecule type" value="Genomic_DNA"/>
</dbReference>
<dbReference type="PANTHER" id="PTHR42860">
    <property type="entry name" value="VITAMIN B12-BINDING PROTEIN"/>
    <property type="match status" value="1"/>
</dbReference>
<feature type="domain" description="Fe/B12 periplasmic-binding" evidence="1">
    <location>
        <begin position="2"/>
        <end position="281"/>
    </location>
</feature>
<accession>A0A7C5U764</accession>
<comment type="caution">
    <text evidence="2">The sequence shown here is derived from an EMBL/GenBank/DDBJ whole genome shotgun (WGS) entry which is preliminary data.</text>
</comment>
<dbReference type="Gene3D" id="3.40.50.1980">
    <property type="entry name" value="Nitrogenase molybdenum iron protein domain"/>
    <property type="match status" value="2"/>
</dbReference>
<evidence type="ECO:0000259" key="1">
    <source>
        <dbReference type="PROSITE" id="PS50983"/>
    </source>
</evidence>
<proteinExistence type="predicted"/>
<dbReference type="InterPro" id="IPR051030">
    <property type="entry name" value="Vitamin_B12-ABC_binding"/>
</dbReference>